<feature type="transmembrane region" description="Helical" evidence="1">
    <location>
        <begin position="195"/>
        <end position="212"/>
    </location>
</feature>
<evidence type="ECO:0008006" key="4">
    <source>
        <dbReference type="Google" id="ProtNLM"/>
    </source>
</evidence>
<evidence type="ECO:0000313" key="3">
    <source>
        <dbReference type="Proteomes" id="UP000177273"/>
    </source>
</evidence>
<accession>A0A9Q5NZ23</accession>
<dbReference type="AlphaFoldDB" id="A0A9Q5NZ23"/>
<keyword evidence="1" id="KW-1133">Transmembrane helix</keyword>
<gene>
    <name evidence="2" type="ORF">BG262_05810</name>
</gene>
<feature type="transmembrane region" description="Helical" evidence="1">
    <location>
        <begin position="77"/>
        <end position="98"/>
    </location>
</feature>
<protein>
    <recommendedName>
        <fullName evidence="4">DUF443 family protein</fullName>
    </recommendedName>
</protein>
<proteinExistence type="predicted"/>
<feature type="transmembrane region" description="Helical" evidence="1">
    <location>
        <begin position="243"/>
        <end position="263"/>
    </location>
</feature>
<keyword evidence="1" id="KW-0812">Transmembrane</keyword>
<evidence type="ECO:0000313" key="2">
    <source>
        <dbReference type="EMBL" id="OFI45999.1"/>
    </source>
</evidence>
<dbReference type="RefSeq" id="WP_070788469.1">
    <property type="nucleotide sequence ID" value="NZ_MKIQ01000029.1"/>
</dbReference>
<reference evidence="3" key="1">
    <citation type="submission" date="2016-09" db="EMBL/GenBank/DDBJ databases">
        <title>Draft genome sequence of a novel species of the family Streptococcaceae isolated from flowers.</title>
        <authorList>
            <person name="Chuah L.-O."/>
            <person name="Yap K.-P."/>
            <person name="Thong K.L."/>
            <person name="Liong M.T."/>
            <person name="Ahmad R."/>
            <person name="Rusul G."/>
        </authorList>
    </citation>
    <scope>NUCLEOTIDE SEQUENCE [LARGE SCALE GENOMIC DNA]</scope>
    <source>
        <strain evidence="3">HibF3</strain>
    </source>
</reference>
<keyword evidence="3" id="KW-1185">Reference proteome</keyword>
<sequence>MSENWELVDCKKIRGIRYLLLTRTNGERIIVELGSLWYFFLPTIRIFKNFKFNSYIVPKNADINGMVYKEVDKQSSYLIYIFSTLAVTFGVSFIYSGLDNISNFTNDVSKQIMSETSVGPFLLSILFSVFLKYILYLIGGVGKKRGSFFENYKYEKKNVEVKIKKPIQTASKFILFFMAMILLASTFYSYSEYDIFLIGSWIAITGIVSYLIDENSIVYLKDDNYIWTKEKKKEHNKYIFKKFIIILLLLLIPIIFVIGGVLSEKYGTDSKLYKISIILFLLNVLVVIVVYLSILIKWLLNKKF</sequence>
<organism evidence="2 3">
    <name type="scientific">Floricoccus penangensis</name>
    <dbReference type="NCBI Taxonomy" id="1859475"/>
    <lineage>
        <taxon>Bacteria</taxon>
        <taxon>Bacillati</taxon>
        <taxon>Bacillota</taxon>
        <taxon>Bacilli</taxon>
        <taxon>Lactobacillales</taxon>
        <taxon>Streptococcaceae</taxon>
        <taxon>Floricoccus</taxon>
    </lineage>
</organism>
<name>A0A9Q5NZ23_9LACT</name>
<feature type="transmembrane region" description="Helical" evidence="1">
    <location>
        <begin position="173"/>
        <end position="189"/>
    </location>
</feature>
<keyword evidence="1" id="KW-0472">Membrane</keyword>
<feature type="transmembrane region" description="Helical" evidence="1">
    <location>
        <begin position="275"/>
        <end position="300"/>
    </location>
</feature>
<evidence type="ECO:0000256" key="1">
    <source>
        <dbReference type="SAM" id="Phobius"/>
    </source>
</evidence>
<dbReference type="Proteomes" id="UP000177273">
    <property type="component" value="Unassembled WGS sequence"/>
</dbReference>
<comment type="caution">
    <text evidence="2">The sequence shown here is derived from an EMBL/GenBank/DDBJ whole genome shotgun (WGS) entry which is preliminary data.</text>
</comment>
<dbReference type="EMBL" id="MKIQ01000029">
    <property type="protein sequence ID" value="OFI45999.1"/>
    <property type="molecule type" value="Genomic_DNA"/>
</dbReference>
<feature type="transmembrane region" description="Helical" evidence="1">
    <location>
        <begin position="118"/>
        <end position="138"/>
    </location>
</feature>